<keyword evidence="2 8" id="KW-0813">Transport</keyword>
<keyword evidence="5 8" id="KW-0408">Iron</keyword>
<dbReference type="PANTHER" id="PTHR36923">
    <property type="entry name" value="FERREDOXIN"/>
    <property type="match status" value="1"/>
</dbReference>
<dbReference type="PANTHER" id="PTHR36923:SF3">
    <property type="entry name" value="FERREDOXIN"/>
    <property type="match status" value="1"/>
</dbReference>
<evidence type="ECO:0000256" key="3">
    <source>
        <dbReference type="ARBA" id="ARBA00022723"/>
    </source>
</evidence>
<evidence type="ECO:0000313" key="12">
    <source>
        <dbReference type="Proteomes" id="UP000198528"/>
    </source>
</evidence>
<evidence type="ECO:0000313" key="10">
    <source>
        <dbReference type="EMBL" id="MST61131.1"/>
    </source>
</evidence>
<evidence type="ECO:0000259" key="9">
    <source>
        <dbReference type="PROSITE" id="PS51379"/>
    </source>
</evidence>
<proteinExistence type="predicted"/>
<dbReference type="AlphaFoldDB" id="A0A1G6KL47"/>
<keyword evidence="12" id="KW-1185">Reference proteome</keyword>
<accession>A0A1G6KL47</accession>
<reference evidence="11" key="1">
    <citation type="submission" date="2016-10" db="EMBL/GenBank/DDBJ databases">
        <authorList>
            <person name="de Groot N.N."/>
        </authorList>
    </citation>
    <scope>NUCLEOTIDE SEQUENCE [LARGE SCALE GENOMIC DNA]</scope>
    <source>
        <strain evidence="11">DSM 22619</strain>
    </source>
</reference>
<comment type="cofactor">
    <cofactor evidence="1">
        <name>[3Fe-4S] cluster</name>
        <dbReference type="ChEBI" id="CHEBI:21137"/>
    </cofactor>
</comment>
<dbReference type="EMBL" id="FMZL01000008">
    <property type="protein sequence ID" value="SDC31056.1"/>
    <property type="molecule type" value="Genomic_DNA"/>
</dbReference>
<evidence type="ECO:0000256" key="6">
    <source>
        <dbReference type="ARBA" id="ARBA00023014"/>
    </source>
</evidence>
<comment type="function">
    <text evidence="8">Ferredoxins are iron-sulfur proteins that transfer electrons in a wide variety of metabolic reactions.</text>
</comment>
<keyword evidence="3 8" id="KW-0479">Metal-binding</keyword>
<reference evidence="10 13" key="3">
    <citation type="submission" date="2019-08" db="EMBL/GenBank/DDBJ databases">
        <title>In-depth cultivation of the pig gut microbiome towards novel bacterial diversity and tailored functional studies.</title>
        <authorList>
            <person name="Wylensek D."/>
            <person name="Hitch T.C.A."/>
            <person name="Clavel T."/>
        </authorList>
    </citation>
    <scope>NUCLEOTIDE SEQUENCE [LARGE SCALE GENOMIC DNA]</scope>
    <source>
        <strain evidence="10 13">WB01_CNA04</strain>
    </source>
</reference>
<evidence type="ECO:0000313" key="13">
    <source>
        <dbReference type="Proteomes" id="UP000434342"/>
    </source>
</evidence>
<dbReference type="InterPro" id="IPR051269">
    <property type="entry name" value="Fe-S_cluster_ET"/>
</dbReference>
<feature type="domain" description="4Fe-4S ferredoxin-type" evidence="9">
    <location>
        <begin position="1"/>
        <end position="28"/>
    </location>
</feature>
<gene>
    <name evidence="10" type="ORF">FYJ69_09565</name>
    <name evidence="11" type="ORF">SAMN04487824_10858</name>
</gene>
<keyword evidence="6 8" id="KW-0411">Iron-sulfur</keyword>
<dbReference type="GO" id="GO:0051538">
    <property type="term" value="F:3 iron, 4 sulfur cluster binding"/>
    <property type="evidence" value="ECO:0007669"/>
    <property type="project" value="UniProtKB-KW"/>
</dbReference>
<dbReference type="EMBL" id="VUND01000003">
    <property type="protein sequence ID" value="MST61131.1"/>
    <property type="molecule type" value="Genomic_DNA"/>
</dbReference>
<protein>
    <recommendedName>
        <fullName evidence="8">Ferredoxin</fullName>
    </recommendedName>
</protein>
<evidence type="ECO:0000256" key="4">
    <source>
        <dbReference type="ARBA" id="ARBA00022982"/>
    </source>
</evidence>
<evidence type="ECO:0000256" key="7">
    <source>
        <dbReference type="ARBA" id="ARBA00023291"/>
    </source>
</evidence>
<dbReference type="GO" id="GO:0005506">
    <property type="term" value="F:iron ion binding"/>
    <property type="evidence" value="ECO:0007669"/>
    <property type="project" value="UniProtKB-UniRule"/>
</dbReference>
<dbReference type="Gene3D" id="3.30.70.20">
    <property type="match status" value="1"/>
</dbReference>
<sequence length="61" mass="6314">MKATVSEECIGCGLCESTCDAVFSIGDEGVAVAIEEDIPEEYEDAAKEAEEGCPVGAITVE</sequence>
<dbReference type="Proteomes" id="UP000198528">
    <property type="component" value="Unassembled WGS sequence"/>
</dbReference>
<dbReference type="Proteomes" id="UP000434342">
    <property type="component" value="Unassembled WGS sequence"/>
</dbReference>
<organism evidence="11 12">
    <name type="scientific">Parafannyhessea umbonata</name>
    <dbReference type="NCBI Taxonomy" id="604330"/>
    <lineage>
        <taxon>Bacteria</taxon>
        <taxon>Bacillati</taxon>
        <taxon>Actinomycetota</taxon>
        <taxon>Coriobacteriia</taxon>
        <taxon>Coriobacteriales</taxon>
        <taxon>Atopobiaceae</taxon>
        <taxon>Parafannyhessea</taxon>
    </lineage>
</organism>
<evidence type="ECO:0000256" key="8">
    <source>
        <dbReference type="RuleBase" id="RU368020"/>
    </source>
</evidence>
<keyword evidence="7" id="KW-0003">3Fe-4S</keyword>
<dbReference type="Pfam" id="PF13370">
    <property type="entry name" value="Fer4_13"/>
    <property type="match status" value="1"/>
</dbReference>
<evidence type="ECO:0000313" key="11">
    <source>
        <dbReference type="EMBL" id="SDC31056.1"/>
    </source>
</evidence>
<dbReference type="RefSeq" id="WP_090846213.1">
    <property type="nucleotide sequence ID" value="NZ_FMZL01000008.1"/>
</dbReference>
<dbReference type="GO" id="GO:0009055">
    <property type="term" value="F:electron transfer activity"/>
    <property type="evidence" value="ECO:0007669"/>
    <property type="project" value="UniProtKB-UniRule"/>
</dbReference>
<keyword evidence="4 8" id="KW-0249">Electron transport</keyword>
<dbReference type="STRING" id="604330.SAMN04489857_1002"/>
<name>A0A1G6KL47_9ACTN</name>
<dbReference type="InterPro" id="IPR017896">
    <property type="entry name" value="4Fe4S_Fe-S-bd"/>
</dbReference>
<evidence type="ECO:0000256" key="1">
    <source>
        <dbReference type="ARBA" id="ARBA00001927"/>
    </source>
</evidence>
<dbReference type="PROSITE" id="PS51379">
    <property type="entry name" value="4FE4S_FER_2"/>
    <property type="match status" value="1"/>
</dbReference>
<dbReference type="PRINTS" id="PR00352">
    <property type="entry name" value="3FE4SFRDOXIN"/>
</dbReference>
<evidence type="ECO:0000256" key="5">
    <source>
        <dbReference type="ARBA" id="ARBA00023004"/>
    </source>
</evidence>
<evidence type="ECO:0000256" key="2">
    <source>
        <dbReference type="ARBA" id="ARBA00022448"/>
    </source>
</evidence>
<dbReference type="SUPFAM" id="SSF54862">
    <property type="entry name" value="4Fe-4S ferredoxins"/>
    <property type="match status" value="1"/>
</dbReference>
<dbReference type="InterPro" id="IPR001080">
    <property type="entry name" value="3Fe4S_ferredoxin"/>
</dbReference>
<reference evidence="12" key="2">
    <citation type="submission" date="2016-10" db="EMBL/GenBank/DDBJ databases">
        <authorList>
            <person name="Varghese N."/>
            <person name="Submissions S."/>
        </authorList>
    </citation>
    <scope>NUCLEOTIDE SEQUENCE [LARGE SCALE GENOMIC DNA]</scope>
    <source>
        <strain evidence="12">DSM 22619</strain>
    </source>
</reference>